<name>A0A061S061_9CHLO</name>
<organism evidence="1">
    <name type="scientific">Tetraselmis sp. GSL018</name>
    <dbReference type="NCBI Taxonomy" id="582737"/>
    <lineage>
        <taxon>Eukaryota</taxon>
        <taxon>Viridiplantae</taxon>
        <taxon>Chlorophyta</taxon>
        <taxon>core chlorophytes</taxon>
        <taxon>Chlorodendrophyceae</taxon>
        <taxon>Chlorodendrales</taxon>
        <taxon>Chlorodendraceae</taxon>
        <taxon>Tetraselmis</taxon>
    </lineage>
</organism>
<accession>A0A061S061</accession>
<dbReference type="EMBL" id="GBEZ01009158">
    <property type="protein sequence ID" value="JAC76414.1"/>
    <property type="molecule type" value="Transcribed_RNA"/>
</dbReference>
<dbReference type="AlphaFoldDB" id="A0A061S061"/>
<proteinExistence type="predicted"/>
<protein>
    <submittedName>
        <fullName evidence="1">Uncharacterized protein</fullName>
    </submittedName>
</protein>
<gene>
    <name evidence="1" type="ORF">TSPGSL018_20240</name>
</gene>
<evidence type="ECO:0000313" key="1">
    <source>
        <dbReference type="EMBL" id="JAC76414.1"/>
    </source>
</evidence>
<feature type="non-terminal residue" evidence="1">
    <location>
        <position position="1"/>
    </location>
</feature>
<sequence length="75" mass="7949">SGIDVSMLEEVWAQGWDAQRGGRELRGPSAGPAASLLCSRADLTHQASVLLALPGISIHAIPREMPWAIAYAPLD</sequence>
<reference evidence="1" key="1">
    <citation type="submission" date="2014-05" db="EMBL/GenBank/DDBJ databases">
        <title>The transcriptome of the halophilic microalga Tetraselmis sp. GSL018 isolated from the Great Salt Lake, Utah.</title>
        <authorList>
            <person name="Jinkerson R.E."/>
            <person name="D'Adamo S."/>
            <person name="Posewitz M.C."/>
        </authorList>
    </citation>
    <scope>NUCLEOTIDE SEQUENCE</scope>
    <source>
        <strain evidence="1">GSL018</strain>
    </source>
</reference>